<dbReference type="EMBL" id="QBML01000023">
    <property type="protein sequence ID" value="PZO38514.1"/>
    <property type="molecule type" value="Genomic_DNA"/>
</dbReference>
<dbReference type="AlphaFoldDB" id="A0A2W4W004"/>
<reference evidence="2 3" key="2">
    <citation type="submission" date="2018-06" db="EMBL/GenBank/DDBJ databases">
        <title>Metagenomic assembly of (sub)arctic Cyanobacteria and their associated microbiome from non-axenic cultures.</title>
        <authorList>
            <person name="Baurain D."/>
        </authorList>
    </citation>
    <scope>NUCLEOTIDE SEQUENCE [LARGE SCALE GENOMIC DNA]</scope>
    <source>
        <strain evidence="2">ULC066bin1</strain>
    </source>
</reference>
<sequence length="84" mass="9901">MSYCIVIPKPAQKQLDNITKIERDRLIVTLRSLANDPRHNGVKKLKGYDNTYRVRVGDYRIIYEIKDRELIVLLLSVSHRKDAY</sequence>
<proteinExistence type="predicted"/>
<dbReference type="PANTHER" id="PTHR38813">
    <property type="match status" value="1"/>
</dbReference>
<comment type="caution">
    <text evidence="2">The sequence shown here is derived from an EMBL/GenBank/DDBJ whole genome shotgun (WGS) entry which is preliminary data.</text>
</comment>
<dbReference type="Proteomes" id="UP000249467">
    <property type="component" value="Unassembled WGS sequence"/>
</dbReference>
<dbReference type="Gene3D" id="3.30.2310.20">
    <property type="entry name" value="RelE-like"/>
    <property type="match status" value="1"/>
</dbReference>
<evidence type="ECO:0000256" key="1">
    <source>
        <dbReference type="ARBA" id="ARBA00022649"/>
    </source>
</evidence>
<evidence type="ECO:0000313" key="2">
    <source>
        <dbReference type="EMBL" id="PZO38514.1"/>
    </source>
</evidence>
<protein>
    <submittedName>
        <fullName evidence="2">Type II toxin-antitoxin system mRNA interferase toxin, RelE/StbE family</fullName>
    </submittedName>
</protein>
<accession>A0A2W4W004</accession>
<name>A0A2W4W004_9CYAN</name>
<dbReference type="Pfam" id="PF05016">
    <property type="entry name" value="ParE_toxin"/>
    <property type="match status" value="1"/>
</dbReference>
<dbReference type="InterPro" id="IPR035093">
    <property type="entry name" value="RelE/ParE_toxin_dom_sf"/>
</dbReference>
<dbReference type="InterPro" id="IPR052747">
    <property type="entry name" value="TA_system_RelE_toxin"/>
</dbReference>
<dbReference type="SUPFAM" id="SSF143011">
    <property type="entry name" value="RelE-like"/>
    <property type="match status" value="1"/>
</dbReference>
<keyword evidence="1" id="KW-1277">Toxin-antitoxin system</keyword>
<dbReference type="PANTHER" id="PTHR38813:SF1">
    <property type="entry name" value="TOXIN RELE1-RELATED"/>
    <property type="match status" value="1"/>
</dbReference>
<reference evidence="2 3" key="1">
    <citation type="submission" date="2018-04" db="EMBL/GenBank/DDBJ databases">
        <authorList>
            <person name="Go L.Y."/>
            <person name="Mitchell J.A."/>
        </authorList>
    </citation>
    <scope>NUCLEOTIDE SEQUENCE [LARGE SCALE GENOMIC DNA]</scope>
    <source>
        <strain evidence="2">ULC066bin1</strain>
    </source>
</reference>
<evidence type="ECO:0000313" key="3">
    <source>
        <dbReference type="Proteomes" id="UP000249467"/>
    </source>
</evidence>
<gene>
    <name evidence="2" type="ORF">DCF19_16465</name>
</gene>
<organism evidence="2 3">
    <name type="scientific">Pseudanabaena frigida</name>
    <dbReference type="NCBI Taxonomy" id="945775"/>
    <lineage>
        <taxon>Bacteria</taxon>
        <taxon>Bacillati</taxon>
        <taxon>Cyanobacteriota</taxon>
        <taxon>Cyanophyceae</taxon>
        <taxon>Pseudanabaenales</taxon>
        <taxon>Pseudanabaenaceae</taxon>
        <taxon>Pseudanabaena</taxon>
    </lineage>
</organism>
<dbReference type="InterPro" id="IPR007712">
    <property type="entry name" value="RelE/ParE_toxin"/>
</dbReference>